<dbReference type="RefSeq" id="WP_157854578.1">
    <property type="nucleotide sequence ID" value="NZ_CP051006.1"/>
</dbReference>
<evidence type="ECO:0000313" key="4">
    <source>
        <dbReference type="Proteomes" id="UP000516422"/>
    </source>
</evidence>
<accession>A0A7H1QCP6</accession>
<evidence type="ECO:0000313" key="3">
    <source>
        <dbReference type="EMBL" id="QNT98076.1"/>
    </source>
</evidence>
<name>A0A7H1QCP6_9ACTN</name>
<dbReference type="Proteomes" id="UP000516422">
    <property type="component" value="Chromosome"/>
</dbReference>
<protein>
    <submittedName>
        <fullName evidence="3">Uncharacterized protein</fullName>
    </submittedName>
</protein>
<dbReference type="KEGG" id="sgf:HEP81_00030"/>
<dbReference type="EMBL" id="CP051006">
    <property type="protein sequence ID" value="QNT98076.1"/>
    <property type="molecule type" value="Genomic_DNA"/>
</dbReference>
<feature type="region of interest" description="Disordered" evidence="1">
    <location>
        <begin position="45"/>
        <end position="82"/>
    </location>
</feature>
<gene>
    <name evidence="2" type="ORF">HEP81_00030</name>
    <name evidence="3" type="ORF">HEP81_07848</name>
</gene>
<sequence>MLHPLTDNPGRKQLLLADLPGRMPGTVEETLRHATPGTWMRRNVTRNTTGVSVRGSRGGPLARRPVRPVSGRSGVCQRGLAR</sequence>
<dbReference type="AlphaFoldDB" id="A0A7H1QCP6"/>
<proteinExistence type="predicted"/>
<dbReference type="KEGG" id="sgf:HEP81_07848"/>
<organism evidence="3 4">
    <name type="scientific">Streptomyces griseofuscus</name>
    <dbReference type="NCBI Taxonomy" id="146922"/>
    <lineage>
        <taxon>Bacteria</taxon>
        <taxon>Bacillati</taxon>
        <taxon>Actinomycetota</taxon>
        <taxon>Actinomycetes</taxon>
        <taxon>Kitasatosporales</taxon>
        <taxon>Streptomycetaceae</taxon>
        <taxon>Streptomyces</taxon>
    </lineage>
</organism>
<dbReference type="EMBL" id="CP051006">
    <property type="protein sequence ID" value="QNT90370.1"/>
    <property type="molecule type" value="Genomic_DNA"/>
</dbReference>
<dbReference type="GeneID" id="91467334"/>
<reference evidence="3 4" key="1">
    <citation type="submission" date="2020-04" db="EMBL/GenBank/DDBJ databases">
        <title>Characterization and engineering of Streptomyces griseofuscus DSM40191 as a potential heterologous host for expression of BGCs.</title>
        <authorList>
            <person name="Gren T."/>
            <person name="Whitford C.M."/>
            <person name="Mohite O.S."/>
            <person name="Joergensen T.S."/>
            <person name="Nielsen J.B."/>
            <person name="Lee S.Y."/>
            <person name="Weber T."/>
        </authorList>
    </citation>
    <scope>NUCLEOTIDE SEQUENCE [LARGE SCALE GENOMIC DNA]</scope>
    <source>
        <strain evidence="3 4">DSM 40191</strain>
    </source>
</reference>
<evidence type="ECO:0000313" key="2">
    <source>
        <dbReference type="EMBL" id="QNT90370.1"/>
    </source>
</evidence>
<evidence type="ECO:0000256" key="1">
    <source>
        <dbReference type="SAM" id="MobiDB-lite"/>
    </source>
</evidence>